<dbReference type="PROSITE" id="PS50933">
    <property type="entry name" value="CHRD"/>
    <property type="match status" value="1"/>
</dbReference>
<dbReference type="Proteomes" id="UP000076555">
    <property type="component" value="Unassembled WGS sequence"/>
</dbReference>
<dbReference type="Pfam" id="PF07452">
    <property type="entry name" value="CHRD"/>
    <property type="match status" value="1"/>
</dbReference>
<organism evidence="3 4">
    <name type="scientific">Nodularia spumigena CENA596</name>
    <dbReference type="NCBI Taxonomy" id="1819295"/>
    <lineage>
        <taxon>Bacteria</taxon>
        <taxon>Bacillati</taxon>
        <taxon>Cyanobacteriota</taxon>
        <taxon>Cyanophyceae</taxon>
        <taxon>Nostocales</taxon>
        <taxon>Nodulariaceae</taxon>
        <taxon>Nodularia</taxon>
    </lineage>
</organism>
<dbReference type="AlphaFoldDB" id="A0A166JN34"/>
<dbReference type="OrthoDB" id="466132at2"/>
<evidence type="ECO:0000259" key="2">
    <source>
        <dbReference type="PROSITE" id="PS50933"/>
    </source>
</evidence>
<dbReference type="Pfam" id="PF07589">
    <property type="entry name" value="PEP-CTERM"/>
    <property type="match status" value="1"/>
</dbReference>
<protein>
    <recommendedName>
        <fullName evidence="2">CHRD domain-containing protein</fullName>
    </recommendedName>
</protein>
<evidence type="ECO:0000313" key="3">
    <source>
        <dbReference type="EMBL" id="KZL49916.1"/>
    </source>
</evidence>
<comment type="caution">
    <text evidence="3">The sequence shown here is derived from an EMBL/GenBank/DDBJ whole genome shotgun (WGS) entry which is preliminary data.</text>
</comment>
<evidence type="ECO:0000313" key="4">
    <source>
        <dbReference type="Proteomes" id="UP000076555"/>
    </source>
</evidence>
<dbReference type="InterPro" id="IPR013424">
    <property type="entry name" value="Ice-binding_C"/>
</dbReference>
<gene>
    <name evidence="3" type="ORF">A2T98_10015</name>
</gene>
<dbReference type="NCBIfam" id="TIGR02595">
    <property type="entry name" value="PEP_CTERM"/>
    <property type="match status" value="1"/>
</dbReference>
<keyword evidence="1" id="KW-0732">Signal</keyword>
<feature type="signal peptide" evidence="1">
    <location>
        <begin position="1"/>
        <end position="23"/>
    </location>
</feature>
<proteinExistence type="predicted"/>
<evidence type="ECO:0000256" key="1">
    <source>
        <dbReference type="SAM" id="SignalP"/>
    </source>
</evidence>
<feature type="chain" id="PRO_5007875907" description="CHRD domain-containing protein" evidence="1">
    <location>
        <begin position="24"/>
        <end position="196"/>
    </location>
</feature>
<dbReference type="RefSeq" id="WP_063872656.1">
    <property type="nucleotide sequence ID" value="NZ_CAWMRI010000124.1"/>
</dbReference>
<accession>A0A166JN34</accession>
<reference evidence="3 4" key="1">
    <citation type="submission" date="2016-04" db="EMBL/GenBank/DDBJ databases">
        <title>Draft Genome Assembly of the Bloom-forming Cyanobacterium Nodularia spumigena Strain CENA596 in Shrimp Production Ponds.</title>
        <authorList>
            <person name="Popin R.V."/>
            <person name="Rigonato J."/>
            <person name="Abreu V.A."/>
            <person name="Andreote A.P."/>
            <person name="Silveira S.B."/>
            <person name="Odebrecht C."/>
            <person name="Fiore M.F."/>
        </authorList>
    </citation>
    <scope>NUCLEOTIDE SEQUENCE [LARGE SCALE GENOMIC DNA]</scope>
    <source>
        <strain evidence="3 4">CENA596</strain>
    </source>
</reference>
<name>A0A166JN34_NODSP</name>
<dbReference type="SMART" id="SM00754">
    <property type="entry name" value="CHRD"/>
    <property type="match status" value="1"/>
</dbReference>
<sequence length="196" mass="20209">MKLLFTGTFLGAAIALTPLAANAAVFSFTSTLNGDQEVPSVSTTGLGTAIGTLTGDPGSWVFEYVVNYSGLQGVIDTPFAHIHNAPAGANGPVVHSLDNADIPPIAGSSSGTITGDWRFDDVSAPLTDVLAQELLNGNAYFNIHTSTFPSGEIRGQILAAPVSVPEPTSILGLLAFGALGAGWQLKNHKNKHKLIG</sequence>
<dbReference type="InterPro" id="IPR010895">
    <property type="entry name" value="CHRD"/>
</dbReference>
<feature type="domain" description="CHRD" evidence="2">
    <location>
        <begin position="24"/>
        <end position="162"/>
    </location>
</feature>
<dbReference type="EMBL" id="LWAJ01000124">
    <property type="protein sequence ID" value="KZL49916.1"/>
    <property type="molecule type" value="Genomic_DNA"/>
</dbReference>